<evidence type="ECO:0000313" key="1">
    <source>
        <dbReference type="EMBL" id="KAL2744152.1"/>
    </source>
</evidence>
<dbReference type="EMBL" id="JAYRBN010000051">
    <property type="protein sequence ID" value="KAL2744152.1"/>
    <property type="molecule type" value="Genomic_DNA"/>
</dbReference>
<organism evidence="1 2">
    <name type="scientific">Vespula maculifrons</name>
    <name type="common">Eastern yellow jacket</name>
    <name type="synonym">Wasp</name>
    <dbReference type="NCBI Taxonomy" id="7453"/>
    <lineage>
        <taxon>Eukaryota</taxon>
        <taxon>Metazoa</taxon>
        <taxon>Ecdysozoa</taxon>
        <taxon>Arthropoda</taxon>
        <taxon>Hexapoda</taxon>
        <taxon>Insecta</taxon>
        <taxon>Pterygota</taxon>
        <taxon>Neoptera</taxon>
        <taxon>Endopterygota</taxon>
        <taxon>Hymenoptera</taxon>
        <taxon>Apocrita</taxon>
        <taxon>Aculeata</taxon>
        <taxon>Vespoidea</taxon>
        <taxon>Vespidae</taxon>
        <taxon>Vespinae</taxon>
        <taxon>Vespula</taxon>
    </lineage>
</organism>
<name>A0ABD2CGG8_VESMC</name>
<evidence type="ECO:0000313" key="2">
    <source>
        <dbReference type="Proteomes" id="UP001607303"/>
    </source>
</evidence>
<comment type="caution">
    <text evidence="1">The sequence shown here is derived from an EMBL/GenBank/DDBJ whole genome shotgun (WGS) entry which is preliminary data.</text>
</comment>
<keyword evidence="2" id="KW-1185">Reference proteome</keyword>
<protein>
    <submittedName>
        <fullName evidence="1">Uncharacterized protein</fullName>
    </submittedName>
</protein>
<reference evidence="1 2" key="1">
    <citation type="journal article" date="2024" name="Ann. Entomol. Soc. Am.">
        <title>Genomic analyses of the southern and eastern yellowjacket wasps (Hymenoptera: Vespidae) reveal evolutionary signatures of social life.</title>
        <authorList>
            <person name="Catto M.A."/>
            <person name="Caine P.B."/>
            <person name="Orr S.E."/>
            <person name="Hunt B.G."/>
            <person name="Goodisman M.A.D."/>
        </authorList>
    </citation>
    <scope>NUCLEOTIDE SEQUENCE [LARGE SCALE GENOMIC DNA]</scope>
    <source>
        <strain evidence="1">232</strain>
        <tissue evidence="1">Head and thorax</tissue>
    </source>
</reference>
<gene>
    <name evidence="1" type="ORF">V1477_007642</name>
</gene>
<proteinExistence type="predicted"/>
<dbReference type="Proteomes" id="UP001607303">
    <property type="component" value="Unassembled WGS sequence"/>
</dbReference>
<sequence length="66" mass="7680">MTKGSTLIASSKDYEDKHWEKLLRRRKLNANSAYQKETLTYIYCVSMPSGYAVAMKFKSIWSIQVI</sequence>
<accession>A0ABD2CGG8</accession>
<dbReference type="AlphaFoldDB" id="A0ABD2CGG8"/>